<accession>A0A6J7UF03</accession>
<protein>
    <submittedName>
        <fullName evidence="2">Unannotated protein</fullName>
    </submittedName>
</protein>
<reference evidence="2" key="1">
    <citation type="submission" date="2020-05" db="EMBL/GenBank/DDBJ databases">
        <authorList>
            <person name="Chiriac C."/>
            <person name="Salcher M."/>
            <person name="Ghai R."/>
            <person name="Kavagutti S V."/>
        </authorList>
    </citation>
    <scope>NUCLEOTIDE SEQUENCE</scope>
</reference>
<dbReference type="InterPro" id="IPR005948">
    <property type="entry name" value="ThiB-like"/>
</dbReference>
<evidence type="ECO:0000256" key="1">
    <source>
        <dbReference type="ARBA" id="ARBA00022729"/>
    </source>
</evidence>
<dbReference type="GO" id="GO:0015888">
    <property type="term" value="P:thiamine transport"/>
    <property type="evidence" value="ECO:0007669"/>
    <property type="project" value="InterPro"/>
</dbReference>
<dbReference type="SUPFAM" id="SSF53850">
    <property type="entry name" value="Periplasmic binding protein-like II"/>
    <property type="match status" value="1"/>
</dbReference>
<gene>
    <name evidence="2" type="ORF">UFOPK4347_00759</name>
</gene>
<evidence type="ECO:0000313" key="2">
    <source>
        <dbReference type="EMBL" id="CAB5064523.1"/>
    </source>
</evidence>
<proteinExistence type="predicted"/>
<keyword evidence="1" id="KW-0732">Signal</keyword>
<dbReference type="Pfam" id="PF13343">
    <property type="entry name" value="SBP_bac_6"/>
    <property type="match status" value="1"/>
</dbReference>
<dbReference type="GO" id="GO:0030288">
    <property type="term" value="C:outer membrane-bounded periplasmic space"/>
    <property type="evidence" value="ECO:0007669"/>
    <property type="project" value="TreeGrafter"/>
</dbReference>
<dbReference type="AlphaFoldDB" id="A0A6J7UF03"/>
<dbReference type="PANTHER" id="PTHR30006">
    <property type="entry name" value="THIAMINE-BINDING PERIPLASMIC PROTEIN-RELATED"/>
    <property type="match status" value="1"/>
</dbReference>
<dbReference type="PANTHER" id="PTHR30006:SF2">
    <property type="entry name" value="ABC TRANSPORTER SUBSTRATE-BINDING PROTEIN"/>
    <property type="match status" value="1"/>
</dbReference>
<dbReference type="EMBL" id="CAFBQU010000015">
    <property type="protein sequence ID" value="CAB5064523.1"/>
    <property type="molecule type" value="Genomic_DNA"/>
</dbReference>
<dbReference type="GO" id="GO:0030975">
    <property type="term" value="F:thiamine binding"/>
    <property type="evidence" value="ECO:0007669"/>
    <property type="project" value="InterPro"/>
</dbReference>
<organism evidence="2">
    <name type="scientific">freshwater metagenome</name>
    <dbReference type="NCBI Taxonomy" id="449393"/>
    <lineage>
        <taxon>unclassified sequences</taxon>
        <taxon>metagenomes</taxon>
        <taxon>ecological metagenomes</taxon>
    </lineage>
</organism>
<dbReference type="GO" id="GO:0030976">
    <property type="term" value="F:thiamine pyrophosphate binding"/>
    <property type="evidence" value="ECO:0007669"/>
    <property type="project" value="TreeGrafter"/>
</dbReference>
<dbReference type="NCBIfam" id="TIGR01254">
    <property type="entry name" value="sfuA"/>
    <property type="match status" value="1"/>
</dbReference>
<name>A0A6J7UF03_9ZZZZ</name>
<sequence>MKKYIASLFCVVAIFSGCAGSKKQETKKLTLLAYDSFIPTEGIFDTFTKETGITVEVVLGGDTGQLISKAILTSGNPEGDVLWGVDNTFLTRAINGEIFAPYTSPLTKNMAADVVELTQPEGVVTPVDTGDVCINYDKKWFSERSITPPQSLEDLALPIYKDLLVVQNPASSSPGLAFLLSTISSFGENGWQNYWKKLRANGVKVVDGWTEAYTIEFSGSSGKGTRPLVVSYASSPPAEVVYSDPPVNEPPTAVIDTTCFHQVEFAGILRGSKNEKAAELLIDYLADATFQSDLPLTLFVNPVNKNVALPEVFTSFAAQPAKPFTMNPAVIEKNRSTWVDTWSSIALR</sequence>
<dbReference type="PROSITE" id="PS51257">
    <property type="entry name" value="PROKAR_LIPOPROTEIN"/>
    <property type="match status" value="1"/>
</dbReference>
<dbReference type="Gene3D" id="3.40.190.10">
    <property type="entry name" value="Periplasmic binding protein-like II"/>
    <property type="match status" value="2"/>
</dbReference>